<accession>A0A7J0DEP1</accession>
<reference evidence="3" key="1">
    <citation type="submission" date="2019-07" db="EMBL/GenBank/DDBJ databases">
        <title>De Novo Assembly of kiwifruit Actinidia rufa.</title>
        <authorList>
            <person name="Sugita-Konishi S."/>
            <person name="Sato K."/>
            <person name="Mori E."/>
            <person name="Abe Y."/>
            <person name="Kisaki G."/>
            <person name="Hamano K."/>
            <person name="Suezawa K."/>
            <person name="Otani M."/>
            <person name="Fukuda T."/>
            <person name="Manabe T."/>
            <person name="Gomi K."/>
            <person name="Tabuchi M."/>
            <person name="Akimitsu K."/>
            <person name="Kataoka I."/>
        </authorList>
    </citation>
    <scope>NUCLEOTIDE SEQUENCE [LARGE SCALE GENOMIC DNA]</scope>
    <source>
        <strain evidence="3">cv. Fuchu</strain>
    </source>
</reference>
<dbReference type="EMBL" id="BJWL01000193">
    <property type="protein sequence ID" value="GFS33664.1"/>
    <property type="molecule type" value="Genomic_DNA"/>
</dbReference>
<organism evidence="2 3">
    <name type="scientific">Actinidia rufa</name>
    <dbReference type="NCBI Taxonomy" id="165716"/>
    <lineage>
        <taxon>Eukaryota</taxon>
        <taxon>Viridiplantae</taxon>
        <taxon>Streptophyta</taxon>
        <taxon>Embryophyta</taxon>
        <taxon>Tracheophyta</taxon>
        <taxon>Spermatophyta</taxon>
        <taxon>Magnoliopsida</taxon>
        <taxon>eudicotyledons</taxon>
        <taxon>Gunneridae</taxon>
        <taxon>Pentapetalae</taxon>
        <taxon>asterids</taxon>
        <taxon>Ericales</taxon>
        <taxon>Actinidiaceae</taxon>
        <taxon>Actinidia</taxon>
    </lineage>
</organism>
<feature type="region of interest" description="Disordered" evidence="1">
    <location>
        <begin position="17"/>
        <end position="56"/>
    </location>
</feature>
<evidence type="ECO:0000313" key="3">
    <source>
        <dbReference type="Proteomes" id="UP000585474"/>
    </source>
</evidence>
<keyword evidence="3" id="KW-1185">Reference proteome</keyword>
<dbReference type="AlphaFoldDB" id="A0A7J0DEP1"/>
<sequence>MDIEVASFRKFLESTTKAKAQETSRNQGNLSNPAKAQETARNQGNISNPPRPRRKKPLKIKCYGLHLMLGCIWDATLGYP</sequence>
<evidence type="ECO:0000313" key="2">
    <source>
        <dbReference type="EMBL" id="GFS33664.1"/>
    </source>
</evidence>
<dbReference type="Proteomes" id="UP000585474">
    <property type="component" value="Unassembled WGS sequence"/>
</dbReference>
<proteinExistence type="predicted"/>
<comment type="caution">
    <text evidence="2">The sequence shown here is derived from an EMBL/GenBank/DDBJ whole genome shotgun (WGS) entry which is preliminary data.</text>
</comment>
<protein>
    <submittedName>
        <fullName evidence="2">Uncharacterized protein</fullName>
    </submittedName>
</protein>
<gene>
    <name evidence="2" type="ORF">Acr_00g0029890</name>
</gene>
<evidence type="ECO:0000256" key="1">
    <source>
        <dbReference type="SAM" id="MobiDB-lite"/>
    </source>
</evidence>
<feature type="compositionally biased region" description="Polar residues" evidence="1">
    <location>
        <begin position="17"/>
        <end position="48"/>
    </location>
</feature>
<name>A0A7J0DEP1_9ERIC</name>